<evidence type="ECO:0000256" key="1">
    <source>
        <dbReference type="ARBA" id="ARBA00011881"/>
    </source>
</evidence>
<feature type="active site" evidence="5">
    <location>
        <position position="258"/>
    </location>
</feature>
<keyword evidence="3" id="KW-0520">NAD</keyword>
<proteinExistence type="inferred from homology"/>
<dbReference type="InterPro" id="IPR029510">
    <property type="entry name" value="Ald_DH_CS_GLU"/>
</dbReference>
<dbReference type="EMBL" id="VTOX01000002">
    <property type="protein sequence ID" value="NKE65670.1"/>
    <property type="molecule type" value="Genomic_DNA"/>
</dbReference>
<dbReference type="GO" id="GO:0004029">
    <property type="term" value="F:aldehyde dehydrogenase (NAD+) activity"/>
    <property type="evidence" value="ECO:0007669"/>
    <property type="project" value="UniProtKB-EC"/>
</dbReference>
<reference evidence="8 9" key="1">
    <citation type="journal article" date="2020" name="Nature">
        <title>Bacterial chemolithoautotrophy via manganese oxidation.</title>
        <authorList>
            <person name="Yu H."/>
            <person name="Leadbetter J.R."/>
        </authorList>
    </citation>
    <scope>NUCLEOTIDE SEQUENCE [LARGE SCALE GENOMIC DNA]</scope>
    <source>
        <strain evidence="8 9">RBP-1</strain>
    </source>
</reference>
<evidence type="ECO:0000313" key="8">
    <source>
        <dbReference type="EMBL" id="NKE65670.1"/>
    </source>
</evidence>
<evidence type="ECO:0000256" key="2">
    <source>
        <dbReference type="ARBA" id="ARBA00023002"/>
    </source>
</evidence>
<evidence type="ECO:0000256" key="6">
    <source>
        <dbReference type="RuleBase" id="RU003345"/>
    </source>
</evidence>
<dbReference type="PANTHER" id="PTHR43521:SF1">
    <property type="entry name" value="ALPHA-AMINOADIPIC SEMIALDEHYDE DEHYDROGENASE"/>
    <property type="match status" value="1"/>
</dbReference>
<dbReference type="SUPFAM" id="SSF53720">
    <property type="entry name" value="ALDH-like"/>
    <property type="match status" value="1"/>
</dbReference>
<dbReference type="Proteomes" id="UP000521868">
    <property type="component" value="Unassembled WGS sequence"/>
</dbReference>
<evidence type="ECO:0000256" key="4">
    <source>
        <dbReference type="ARBA" id="ARBA00024226"/>
    </source>
</evidence>
<keyword evidence="9" id="KW-1185">Reference proteome</keyword>
<keyword evidence="2 6" id="KW-0560">Oxidoreductase</keyword>
<dbReference type="PROSITE" id="PS00687">
    <property type="entry name" value="ALDEHYDE_DEHYDR_GLU"/>
    <property type="match status" value="1"/>
</dbReference>
<dbReference type="Pfam" id="PF00171">
    <property type="entry name" value="Aldedh"/>
    <property type="match status" value="1"/>
</dbReference>
<dbReference type="Gene3D" id="3.40.605.10">
    <property type="entry name" value="Aldehyde Dehydrogenase, Chain A, domain 1"/>
    <property type="match status" value="1"/>
</dbReference>
<dbReference type="EC" id="1.2.1.3" evidence="4"/>
<evidence type="ECO:0000256" key="3">
    <source>
        <dbReference type="ARBA" id="ARBA00023027"/>
    </source>
</evidence>
<dbReference type="InterPro" id="IPR016163">
    <property type="entry name" value="Ald_DH_C"/>
</dbReference>
<gene>
    <name evidence="8" type="ORF">RAMLITH_07530</name>
</gene>
<dbReference type="InterPro" id="IPR015590">
    <property type="entry name" value="Aldehyde_DH_dom"/>
</dbReference>
<dbReference type="InterPro" id="IPR016162">
    <property type="entry name" value="Ald_DH_N"/>
</dbReference>
<comment type="similarity">
    <text evidence="6">Belongs to the aldehyde dehydrogenase family.</text>
</comment>
<dbReference type="RefSeq" id="WP_168106770.1">
    <property type="nucleotide sequence ID" value="NZ_VTOX01000002.1"/>
</dbReference>
<comment type="subunit">
    <text evidence="1">Homotetramer.</text>
</comment>
<comment type="caution">
    <text evidence="8">The sequence shown here is derived from an EMBL/GenBank/DDBJ whole genome shotgun (WGS) entry which is preliminary data.</text>
</comment>
<evidence type="ECO:0000259" key="7">
    <source>
        <dbReference type="Pfam" id="PF00171"/>
    </source>
</evidence>
<dbReference type="InterPro" id="IPR044638">
    <property type="entry name" value="ALDH7A1-like"/>
</dbReference>
<protein>
    <recommendedName>
        <fullName evidence="4">aldehyde dehydrogenase (NAD(+))</fullName>
        <ecNumber evidence="4">1.2.1.3</ecNumber>
    </recommendedName>
</protein>
<name>A0A7X6DEG7_9BURK</name>
<dbReference type="CDD" id="cd07130">
    <property type="entry name" value="ALDH_F7_AASADH"/>
    <property type="match status" value="1"/>
</dbReference>
<accession>A0A7X6DEG7</accession>
<evidence type="ECO:0000313" key="9">
    <source>
        <dbReference type="Proteomes" id="UP000521868"/>
    </source>
</evidence>
<sequence>MSYAAEIARILQQLGVAPGASHGSGESLSVRTPIDASVLAVLPASTAADLELAISRAAAHYATWRDVPAPRRGAVVRRFGELVRAHKAPLGRLISLETGKIAQEGLGEVQEVVDVCEFAVGLSRQLYGLTIASERPDHKLLETWHPLGVVAVISAFNFPMAVYAWNAALALVCGNTLVWKPSEKTPLCALALNGLLQTALMEEGFDGAIAEVVFGDRTAGEALVAHPAVRLVSATGSTRMGRDVAMACAARFKRSLLELGGNNAAIVCPSADLELVVRGAAFAAVGTAGQRCTTLRRLIVHRSVHAELVQRLAAVYARLPIGNPLEDSTLVGPLIDGHAFESMQAALAAARALGATVHFGERLAGLAPAWYVRPALVEMPRQAGPMLEETFAPILYVTAYDSFEEAIAMNNAVPHGLSSAVFTRDLREAELFTSARGSDCGIANVNIGTSGAEIGGAFGGEKETGGGRESGSDAWKAYMRRATNTINYGSSLPLAQGIRFDVTG</sequence>
<dbReference type="PANTHER" id="PTHR43521">
    <property type="entry name" value="ALPHA-AMINOADIPIC SEMIALDEHYDE DEHYDROGENASE"/>
    <property type="match status" value="1"/>
</dbReference>
<evidence type="ECO:0000256" key="5">
    <source>
        <dbReference type="PROSITE-ProRule" id="PRU10007"/>
    </source>
</evidence>
<dbReference type="AlphaFoldDB" id="A0A7X6DEG7"/>
<feature type="domain" description="Aldehyde dehydrogenase" evidence="7">
    <location>
        <begin position="25"/>
        <end position="481"/>
    </location>
</feature>
<dbReference type="InterPro" id="IPR016161">
    <property type="entry name" value="Ald_DH/histidinol_DH"/>
</dbReference>
<dbReference type="Gene3D" id="3.40.309.10">
    <property type="entry name" value="Aldehyde Dehydrogenase, Chain A, domain 2"/>
    <property type="match status" value="1"/>
</dbReference>
<organism evidence="8 9">
    <name type="scientific">Ramlibacter lithotrophicus</name>
    <dbReference type="NCBI Taxonomy" id="2606681"/>
    <lineage>
        <taxon>Bacteria</taxon>
        <taxon>Pseudomonadati</taxon>
        <taxon>Pseudomonadota</taxon>
        <taxon>Betaproteobacteria</taxon>
        <taxon>Burkholderiales</taxon>
        <taxon>Comamonadaceae</taxon>
        <taxon>Ramlibacter</taxon>
    </lineage>
</organism>